<organism evidence="1">
    <name type="scientific">viral metagenome</name>
    <dbReference type="NCBI Taxonomy" id="1070528"/>
    <lineage>
        <taxon>unclassified sequences</taxon>
        <taxon>metagenomes</taxon>
        <taxon>organismal metagenomes</taxon>
    </lineage>
</organism>
<evidence type="ECO:0000313" key="1">
    <source>
        <dbReference type="EMBL" id="QHT29068.1"/>
    </source>
</evidence>
<accession>A0A6C0EJ88</accession>
<dbReference type="EMBL" id="MN738868">
    <property type="protein sequence ID" value="QHT29068.1"/>
    <property type="molecule type" value="Genomic_DNA"/>
</dbReference>
<dbReference type="AlphaFoldDB" id="A0A6C0EJ88"/>
<name>A0A6C0EJ88_9ZZZZ</name>
<reference evidence="1" key="1">
    <citation type="journal article" date="2020" name="Nature">
        <title>Giant virus diversity and host interactions through global metagenomics.</title>
        <authorList>
            <person name="Schulz F."/>
            <person name="Roux S."/>
            <person name="Paez-Espino D."/>
            <person name="Jungbluth S."/>
            <person name="Walsh D.A."/>
            <person name="Denef V.J."/>
            <person name="McMahon K.D."/>
            <person name="Konstantinidis K.T."/>
            <person name="Eloe-Fadrosh E.A."/>
            <person name="Kyrpides N.C."/>
            <person name="Woyke T."/>
        </authorList>
    </citation>
    <scope>NUCLEOTIDE SEQUENCE</scope>
    <source>
        <strain evidence="1">GVMAG-M-3300001351-8</strain>
    </source>
</reference>
<proteinExistence type="predicted"/>
<protein>
    <submittedName>
        <fullName evidence="1">Uncharacterized protein</fullName>
    </submittedName>
</protein>
<sequence>MPNLRVENDLLDNECCKGLTQTGKKKQCSRKANKEFGDLCGLHNNALAKHGTIERIDDNSKKTKTLKIRKASQESTLITNISIDNCNISNQCSCGNNFDRSRDTNCNNCNTHCDNCSCDNNNVSSGRVCSDNCSCDNDPSHNYTGNNVSIYNNRCDSEDNNSRALDNRYEPIYKGLTELLLNTQTNIVYKEVFEGLIEIGKYNIVDNTINNLI</sequence>